<evidence type="ECO:0000313" key="3">
    <source>
        <dbReference type="Proteomes" id="UP000820977"/>
    </source>
</evidence>
<comment type="caution">
    <text evidence="2">The sequence shown here is derived from an EMBL/GenBank/DDBJ whole genome shotgun (WGS) entry which is preliminary data.</text>
</comment>
<evidence type="ECO:0000313" key="2">
    <source>
        <dbReference type="EMBL" id="NPE24857.1"/>
    </source>
</evidence>
<feature type="compositionally biased region" description="Basic and acidic residues" evidence="1">
    <location>
        <begin position="44"/>
        <end position="55"/>
    </location>
</feature>
<accession>A0ABX2B1F4</accession>
<name>A0ABX2B1F4_9BACT</name>
<reference evidence="2 3" key="1">
    <citation type="submission" date="2020-05" db="EMBL/GenBank/DDBJ databases">
        <title>Distinct polysaccharide utilization as determinants for interspecies competition between intestinal Prevotella spp.</title>
        <authorList>
            <person name="Galvez E.J.C."/>
            <person name="Iljazovic A."/>
            <person name="Strowig T."/>
        </authorList>
    </citation>
    <scope>NUCLEOTIDE SEQUENCE [LARGE SCALE GENOMIC DNA]</scope>
    <source>
        <strain evidence="2 3">PCHR</strain>
    </source>
</reference>
<organism evidence="2 3">
    <name type="scientific">Xylanibacter caecicola</name>
    <dbReference type="NCBI Taxonomy" id="2736294"/>
    <lineage>
        <taxon>Bacteria</taxon>
        <taxon>Pseudomonadati</taxon>
        <taxon>Bacteroidota</taxon>
        <taxon>Bacteroidia</taxon>
        <taxon>Bacteroidales</taxon>
        <taxon>Prevotellaceae</taxon>
        <taxon>Xylanibacter</taxon>
    </lineage>
</organism>
<proteinExistence type="predicted"/>
<keyword evidence="3" id="KW-1185">Reference proteome</keyword>
<dbReference type="RefSeq" id="WP_172344344.1">
    <property type="nucleotide sequence ID" value="NZ_CASYYZ010000002.1"/>
</dbReference>
<gene>
    <name evidence="2" type="ORF">HPS54_04890</name>
</gene>
<dbReference type="Proteomes" id="UP000820977">
    <property type="component" value="Unassembled WGS sequence"/>
</dbReference>
<protein>
    <submittedName>
        <fullName evidence="2">Uncharacterized protein</fullName>
    </submittedName>
</protein>
<sequence>MNKKEYIKPTINVVEVKIESPFMDFSQTDPNRPGQAGGNPDIQEPGHELEGKEDNSGSIWDSEW</sequence>
<dbReference type="EMBL" id="JABKKJ010000005">
    <property type="protein sequence ID" value="NPE24857.1"/>
    <property type="molecule type" value="Genomic_DNA"/>
</dbReference>
<evidence type="ECO:0000256" key="1">
    <source>
        <dbReference type="SAM" id="MobiDB-lite"/>
    </source>
</evidence>
<feature type="region of interest" description="Disordered" evidence="1">
    <location>
        <begin position="22"/>
        <end position="64"/>
    </location>
</feature>